<dbReference type="InterPro" id="IPR036770">
    <property type="entry name" value="Ankyrin_rpt-contain_sf"/>
</dbReference>
<dbReference type="SMART" id="SM00248">
    <property type="entry name" value="ANK"/>
    <property type="match status" value="3"/>
</dbReference>
<feature type="region of interest" description="Disordered" evidence="2">
    <location>
        <begin position="1"/>
        <end position="58"/>
    </location>
</feature>
<feature type="repeat" description="ANK" evidence="1">
    <location>
        <begin position="93"/>
        <end position="125"/>
    </location>
</feature>
<evidence type="ECO:0000256" key="2">
    <source>
        <dbReference type="SAM" id="MobiDB-lite"/>
    </source>
</evidence>
<dbReference type="Gene3D" id="1.25.40.20">
    <property type="entry name" value="Ankyrin repeat-containing domain"/>
    <property type="match status" value="1"/>
</dbReference>
<dbReference type="EMBL" id="VTPC01003217">
    <property type="protein sequence ID" value="KAF2898877.1"/>
    <property type="molecule type" value="Genomic_DNA"/>
</dbReference>
<evidence type="ECO:0008006" key="5">
    <source>
        <dbReference type="Google" id="ProtNLM"/>
    </source>
</evidence>
<feature type="compositionally biased region" description="Basic and acidic residues" evidence="2">
    <location>
        <begin position="289"/>
        <end position="305"/>
    </location>
</feature>
<proteinExistence type="predicted"/>
<keyword evidence="4" id="KW-1185">Reference proteome</keyword>
<comment type="caution">
    <text evidence="3">The sequence shown here is derived from an EMBL/GenBank/DDBJ whole genome shotgun (WGS) entry which is preliminary data.</text>
</comment>
<dbReference type="GO" id="GO:0005654">
    <property type="term" value="C:nucleoplasm"/>
    <property type="evidence" value="ECO:0007669"/>
    <property type="project" value="TreeGrafter"/>
</dbReference>
<evidence type="ECO:0000313" key="3">
    <source>
        <dbReference type="EMBL" id="KAF2898877.1"/>
    </source>
</evidence>
<feature type="repeat" description="ANK" evidence="1">
    <location>
        <begin position="126"/>
        <end position="158"/>
    </location>
</feature>
<feature type="region of interest" description="Disordered" evidence="2">
    <location>
        <begin position="177"/>
        <end position="572"/>
    </location>
</feature>
<sequence length="810" mass="89789">MPASVRSKGPVGGNKATPVTPMSERQQMALLMQMTSKYNESENRNTGEGSSLRSKDRNERGETFLHLAAIKGDIEQVSKLLAHHADPNATDFAGWTPLHEACNHGWYEVACRLIQAGANVNAKGLDNFTPLHDAVQNGHVRLVKLLVEKGADINAKNAKGKTPLDYAAPDVAAIMMNPSLPIPEPSVSTRLQPRSRDEKKVTESPTNKQKNTSEEAMDSTKTNNSEDIYEFKTVKESSNSPDNKTADPLDVENDAADPLNVTTPSTEESNTKRNFSEVTDSTEESTNDEESKRKKRKDDNPKETKTTAPQRNVGQGKGQSNKQTSSSQNKTNTTASTKGSADTKSPSLSPKPASASDAELEDGKSDLKVPPLKIVIPQGSSNEQEIGSNRNGKNSSQRSHQALPYVVPSSNNESNDKDATPSGTNSPTDNTNVKNDEKKENTTGTDDQRSGHHQRVLRSSHRSGNVQGSADRSSNNSSPQLQRSHSPSPSASPSTPSNQPETSTSTIHNNSTALTSKSSDVQVTPNNDTEQTPPTSNLSSSSSTAAVELHPRKRKMKPNKEPPPPSPAEPLETPIISEIHPHEQPITNCYQLYLNIRKQIDKRRKGLFPVQPKPPQGFKDYLMNRCTYVLAGTAPTTPNVTYPPNLPTQMKDFFNEQEKERYRLRMQHVIEKEKLVLSVEQEILRVHGRAARALANQSLPFSVCTILRDEEVYNLITPEQEEKDRNARSRYNGRLFLSWLQDVDDKWEKIKEHMLLRHHNEAESLYAVQKMDWEWKLKELNLCDAKTTPSIDELHVPMVHVSDDFDLLPA</sequence>
<feature type="compositionally biased region" description="Polar residues" evidence="2">
    <location>
        <begin position="498"/>
        <end position="538"/>
    </location>
</feature>
<dbReference type="PROSITE" id="PS50297">
    <property type="entry name" value="ANK_REP_REGION"/>
    <property type="match status" value="3"/>
</dbReference>
<feature type="compositionally biased region" description="Basic and acidic residues" evidence="2">
    <location>
        <begin position="434"/>
        <end position="450"/>
    </location>
</feature>
<feature type="repeat" description="ANK" evidence="1">
    <location>
        <begin position="60"/>
        <end position="92"/>
    </location>
</feature>
<feature type="compositionally biased region" description="Polar residues" evidence="2">
    <location>
        <begin position="378"/>
        <end position="400"/>
    </location>
</feature>
<gene>
    <name evidence="3" type="ORF">ILUMI_07305</name>
</gene>
<feature type="compositionally biased region" description="Low complexity" evidence="2">
    <location>
        <begin position="484"/>
        <end position="497"/>
    </location>
</feature>
<feature type="compositionally biased region" description="Polar residues" evidence="2">
    <location>
        <begin position="421"/>
        <end position="433"/>
    </location>
</feature>
<feature type="compositionally biased region" description="Low complexity" evidence="2">
    <location>
        <begin position="344"/>
        <end position="356"/>
    </location>
</feature>
<dbReference type="PANTHER" id="PTHR24149">
    <property type="entry name" value="ANKYRIN REPEAT DOMAIN-CONTAINING PROTEIN 12"/>
    <property type="match status" value="1"/>
</dbReference>
<dbReference type="OrthoDB" id="5806726at2759"/>
<dbReference type="PANTHER" id="PTHR24149:SF14">
    <property type="entry name" value="ANKYRIN REPEAT DOMAIN 12"/>
    <property type="match status" value="1"/>
</dbReference>
<organism evidence="3 4">
    <name type="scientific">Ignelater luminosus</name>
    <name type="common">Cucubano</name>
    <name type="synonym">Pyrophorus luminosus</name>
    <dbReference type="NCBI Taxonomy" id="2038154"/>
    <lineage>
        <taxon>Eukaryota</taxon>
        <taxon>Metazoa</taxon>
        <taxon>Ecdysozoa</taxon>
        <taxon>Arthropoda</taxon>
        <taxon>Hexapoda</taxon>
        <taxon>Insecta</taxon>
        <taxon>Pterygota</taxon>
        <taxon>Neoptera</taxon>
        <taxon>Endopterygota</taxon>
        <taxon>Coleoptera</taxon>
        <taxon>Polyphaga</taxon>
        <taxon>Elateriformia</taxon>
        <taxon>Elateroidea</taxon>
        <taxon>Elateridae</taxon>
        <taxon>Agrypninae</taxon>
        <taxon>Pyrophorini</taxon>
        <taxon>Ignelater</taxon>
    </lineage>
</organism>
<name>A0A8K0D8D2_IGNLU</name>
<dbReference type="AlphaFoldDB" id="A0A8K0D8D2"/>
<dbReference type="InterPro" id="IPR002110">
    <property type="entry name" value="Ankyrin_rpt"/>
</dbReference>
<dbReference type="SUPFAM" id="SSF48403">
    <property type="entry name" value="Ankyrin repeat"/>
    <property type="match status" value="1"/>
</dbReference>
<feature type="compositionally biased region" description="Polar residues" evidence="2">
    <location>
        <begin position="462"/>
        <end position="483"/>
    </location>
</feature>
<keyword evidence="1" id="KW-0040">ANK repeat</keyword>
<feature type="compositionally biased region" description="Basic residues" evidence="2">
    <location>
        <begin position="451"/>
        <end position="461"/>
    </location>
</feature>
<accession>A0A8K0D8D2</accession>
<dbReference type="Pfam" id="PF13857">
    <property type="entry name" value="Ank_5"/>
    <property type="match status" value="2"/>
</dbReference>
<evidence type="ECO:0000256" key="1">
    <source>
        <dbReference type="PROSITE-ProRule" id="PRU00023"/>
    </source>
</evidence>
<protein>
    <recommendedName>
        <fullName evidence="5">Ankyrin repeat domain-containing protein 12</fullName>
    </recommendedName>
</protein>
<feature type="compositionally biased region" description="Low complexity" evidence="2">
    <location>
        <begin position="318"/>
        <end position="334"/>
    </location>
</feature>
<dbReference type="PRINTS" id="PR01415">
    <property type="entry name" value="ANKYRIN"/>
</dbReference>
<reference evidence="3" key="1">
    <citation type="submission" date="2019-08" db="EMBL/GenBank/DDBJ databases">
        <title>The genome of the North American firefly Photinus pyralis.</title>
        <authorList>
            <consortium name="Photinus pyralis genome working group"/>
            <person name="Fallon T.R."/>
            <person name="Sander Lower S.E."/>
            <person name="Weng J.-K."/>
        </authorList>
    </citation>
    <scope>NUCLEOTIDE SEQUENCE</scope>
    <source>
        <strain evidence="3">TRF0915ILg1</strain>
        <tissue evidence="3">Whole body</tissue>
    </source>
</reference>
<evidence type="ECO:0000313" key="4">
    <source>
        <dbReference type="Proteomes" id="UP000801492"/>
    </source>
</evidence>
<dbReference type="InterPro" id="IPR053210">
    <property type="entry name" value="ANKRD12"/>
</dbReference>
<dbReference type="Proteomes" id="UP000801492">
    <property type="component" value="Unassembled WGS sequence"/>
</dbReference>
<dbReference type="PROSITE" id="PS50088">
    <property type="entry name" value="ANK_REPEAT"/>
    <property type="match status" value="3"/>
</dbReference>